<evidence type="ECO:0000313" key="3">
    <source>
        <dbReference type="EMBL" id="CAF1651671.1"/>
    </source>
</evidence>
<protein>
    <recommendedName>
        <fullName evidence="1">BRCT domain-containing protein</fullName>
    </recommendedName>
</protein>
<dbReference type="AlphaFoldDB" id="A0A816EXL6"/>
<dbReference type="EMBL" id="CAJNOR010010158">
    <property type="protein sequence ID" value="CAF1651574.1"/>
    <property type="molecule type" value="Genomic_DNA"/>
</dbReference>
<reference evidence="3" key="1">
    <citation type="submission" date="2021-02" db="EMBL/GenBank/DDBJ databases">
        <authorList>
            <person name="Nowell W R."/>
        </authorList>
    </citation>
    <scope>NUCLEOTIDE SEQUENCE</scope>
</reference>
<organism evidence="3 4">
    <name type="scientific">Adineta ricciae</name>
    <name type="common">Rotifer</name>
    <dbReference type="NCBI Taxonomy" id="249248"/>
    <lineage>
        <taxon>Eukaryota</taxon>
        <taxon>Metazoa</taxon>
        <taxon>Spiralia</taxon>
        <taxon>Gnathifera</taxon>
        <taxon>Rotifera</taxon>
        <taxon>Eurotatoria</taxon>
        <taxon>Bdelloidea</taxon>
        <taxon>Adinetida</taxon>
        <taxon>Adinetidae</taxon>
        <taxon>Adineta</taxon>
    </lineage>
</organism>
<dbReference type="InterPro" id="IPR001357">
    <property type="entry name" value="BRCT_dom"/>
</dbReference>
<feature type="domain" description="BRCT" evidence="1">
    <location>
        <begin position="1"/>
        <end position="80"/>
    </location>
</feature>
<dbReference type="EMBL" id="CAJNOR010010168">
    <property type="protein sequence ID" value="CAF1651671.1"/>
    <property type="molecule type" value="Genomic_DNA"/>
</dbReference>
<dbReference type="InterPro" id="IPR036420">
    <property type="entry name" value="BRCT_dom_sf"/>
</dbReference>
<accession>A0A816EXL6</accession>
<dbReference type="SUPFAM" id="SSF52113">
    <property type="entry name" value="BRCT domain"/>
    <property type="match status" value="1"/>
</dbReference>
<evidence type="ECO:0000313" key="4">
    <source>
        <dbReference type="Proteomes" id="UP000663828"/>
    </source>
</evidence>
<dbReference type="PROSITE" id="PS50172">
    <property type="entry name" value="BRCT"/>
    <property type="match status" value="1"/>
</dbReference>
<evidence type="ECO:0000259" key="1">
    <source>
        <dbReference type="PROSITE" id="PS50172"/>
    </source>
</evidence>
<keyword evidence="4" id="KW-1185">Reference proteome</keyword>
<comment type="caution">
    <text evidence="3">The sequence shown here is derived from an EMBL/GenBank/DDBJ whole genome shotgun (WGS) entry which is preliminary data.</text>
</comment>
<name>A0A816EXL6_ADIRI</name>
<dbReference type="Proteomes" id="UP000663828">
    <property type="component" value="Unassembled WGS sequence"/>
</dbReference>
<dbReference type="Pfam" id="PF16589">
    <property type="entry name" value="BRCT_2"/>
    <property type="match status" value="1"/>
</dbReference>
<proteinExistence type="predicted"/>
<gene>
    <name evidence="2" type="ORF">XAT740_LOCUS55076</name>
    <name evidence="3" type="ORF">XAT740_LOCUS55095</name>
</gene>
<sequence>MTNERLEDLITTCGGQIITCVTQRLLDKHQIIVLCDMMYVSERRHNYDQCRSLGIHFVSSDWVLESILEYRRKPFSLFEEVPL</sequence>
<dbReference type="Gene3D" id="3.40.50.10190">
    <property type="entry name" value="BRCT domain"/>
    <property type="match status" value="1"/>
</dbReference>
<evidence type="ECO:0000313" key="2">
    <source>
        <dbReference type="EMBL" id="CAF1651574.1"/>
    </source>
</evidence>